<proteinExistence type="predicted"/>
<comment type="caution">
    <text evidence="2">The sequence shown here is derived from an EMBL/GenBank/DDBJ whole genome shotgun (WGS) entry which is preliminary data.</text>
</comment>
<dbReference type="EMBL" id="SMOL01000487">
    <property type="protein sequence ID" value="KAB2611153.1"/>
    <property type="molecule type" value="Genomic_DNA"/>
</dbReference>
<protein>
    <submittedName>
        <fullName evidence="2">S ribonuclease</fullName>
    </submittedName>
</protein>
<reference evidence="3" key="2">
    <citation type="submission" date="2019-10" db="EMBL/GenBank/DDBJ databases">
        <title>A de novo genome assembly of a pear dwarfing rootstock.</title>
        <authorList>
            <person name="Wang F."/>
            <person name="Wang J."/>
            <person name="Li S."/>
            <person name="Zhang Y."/>
            <person name="Fang M."/>
            <person name="Ma L."/>
            <person name="Zhao Y."/>
            <person name="Jiang S."/>
        </authorList>
    </citation>
    <scope>NUCLEOTIDE SEQUENCE [LARGE SCALE GENOMIC DNA]</scope>
</reference>
<reference evidence="2 3" key="3">
    <citation type="submission" date="2019-11" db="EMBL/GenBank/DDBJ databases">
        <title>A de novo genome assembly of a pear dwarfing rootstock.</title>
        <authorList>
            <person name="Wang F."/>
            <person name="Wang J."/>
            <person name="Li S."/>
            <person name="Zhang Y."/>
            <person name="Fang M."/>
            <person name="Ma L."/>
            <person name="Zhao Y."/>
            <person name="Jiang S."/>
        </authorList>
    </citation>
    <scope>NUCLEOTIDE SEQUENCE [LARGE SCALE GENOMIC DNA]</scope>
    <source>
        <strain evidence="2">S2</strain>
        <tissue evidence="2">Leaf</tissue>
    </source>
</reference>
<feature type="transmembrane region" description="Helical" evidence="1">
    <location>
        <begin position="21"/>
        <end position="37"/>
    </location>
</feature>
<evidence type="ECO:0000256" key="1">
    <source>
        <dbReference type="SAM" id="Phobius"/>
    </source>
</evidence>
<accession>A0A5N5G724</accession>
<name>A0A5N5G724_9ROSA</name>
<keyword evidence="1" id="KW-0472">Membrane</keyword>
<keyword evidence="3" id="KW-1185">Reference proteome</keyword>
<dbReference type="AlphaFoldDB" id="A0A5N5G724"/>
<evidence type="ECO:0000313" key="3">
    <source>
        <dbReference type="Proteomes" id="UP000327157"/>
    </source>
</evidence>
<keyword evidence="1" id="KW-0812">Transmembrane</keyword>
<sequence>MYQELRSYILQSPSLGRVTSFHLIILGITVWVFPMLAWVVCPLLSITFALGTMVFITLYKIL</sequence>
<keyword evidence="1" id="KW-1133">Transmembrane helix</keyword>
<gene>
    <name evidence="2" type="ORF">D8674_019185</name>
</gene>
<feature type="transmembrane region" description="Helical" evidence="1">
    <location>
        <begin position="43"/>
        <end position="61"/>
    </location>
</feature>
<reference evidence="2 3" key="1">
    <citation type="submission" date="2019-09" db="EMBL/GenBank/DDBJ databases">
        <authorList>
            <person name="Ou C."/>
        </authorList>
    </citation>
    <scope>NUCLEOTIDE SEQUENCE [LARGE SCALE GENOMIC DNA]</scope>
    <source>
        <strain evidence="2">S2</strain>
        <tissue evidence="2">Leaf</tissue>
    </source>
</reference>
<organism evidence="2 3">
    <name type="scientific">Pyrus ussuriensis x Pyrus communis</name>
    <dbReference type="NCBI Taxonomy" id="2448454"/>
    <lineage>
        <taxon>Eukaryota</taxon>
        <taxon>Viridiplantae</taxon>
        <taxon>Streptophyta</taxon>
        <taxon>Embryophyta</taxon>
        <taxon>Tracheophyta</taxon>
        <taxon>Spermatophyta</taxon>
        <taxon>Magnoliopsida</taxon>
        <taxon>eudicotyledons</taxon>
        <taxon>Gunneridae</taxon>
        <taxon>Pentapetalae</taxon>
        <taxon>rosids</taxon>
        <taxon>fabids</taxon>
        <taxon>Rosales</taxon>
        <taxon>Rosaceae</taxon>
        <taxon>Amygdaloideae</taxon>
        <taxon>Maleae</taxon>
        <taxon>Pyrus</taxon>
    </lineage>
</organism>
<dbReference type="Proteomes" id="UP000327157">
    <property type="component" value="Chromosome 17"/>
</dbReference>
<evidence type="ECO:0000313" key="2">
    <source>
        <dbReference type="EMBL" id="KAB2611153.1"/>
    </source>
</evidence>